<evidence type="ECO:0000313" key="2">
    <source>
        <dbReference type="EMBL" id="KFI83313.1"/>
    </source>
</evidence>
<name>A0A087CJ63_9BIFI</name>
<feature type="transmembrane region" description="Helical" evidence="1">
    <location>
        <begin position="44"/>
        <end position="63"/>
    </location>
</feature>
<keyword evidence="1" id="KW-0472">Membrane</keyword>
<accession>A0A087CJ63</accession>
<evidence type="ECO:0000313" key="3">
    <source>
        <dbReference type="Proteomes" id="UP000029050"/>
    </source>
</evidence>
<protein>
    <submittedName>
        <fullName evidence="2">ABC transporter permease</fullName>
    </submittedName>
</protein>
<gene>
    <name evidence="2" type="ORF">BPSY_0408</name>
</gene>
<evidence type="ECO:0000256" key="1">
    <source>
        <dbReference type="SAM" id="Phobius"/>
    </source>
</evidence>
<feature type="transmembrane region" description="Helical" evidence="1">
    <location>
        <begin position="121"/>
        <end position="147"/>
    </location>
</feature>
<dbReference type="Proteomes" id="UP000029050">
    <property type="component" value="Unassembled WGS sequence"/>
</dbReference>
<reference evidence="2 3" key="1">
    <citation type="submission" date="2014-03" db="EMBL/GenBank/DDBJ databases">
        <title>Genomics of Bifidobacteria.</title>
        <authorList>
            <person name="Ventura M."/>
            <person name="Milani C."/>
            <person name="Lugli G.A."/>
        </authorList>
    </citation>
    <scope>NUCLEOTIDE SEQUENCE [LARGE SCALE GENOMIC DNA]</scope>
    <source>
        <strain evidence="2 3">LMG 21775</strain>
    </source>
</reference>
<feature type="transmembrane region" description="Helical" evidence="1">
    <location>
        <begin position="201"/>
        <end position="225"/>
    </location>
</feature>
<dbReference type="EMBL" id="JGZI01000007">
    <property type="protein sequence ID" value="KFI83313.1"/>
    <property type="molecule type" value="Genomic_DNA"/>
</dbReference>
<feature type="transmembrane region" description="Helical" evidence="1">
    <location>
        <begin position="75"/>
        <end position="100"/>
    </location>
</feature>
<keyword evidence="1" id="KW-1133">Transmembrane helix</keyword>
<proteinExistence type="predicted"/>
<sequence>MTPQGTASKNGISHVLPPIGKTRLTWSGLLGSEWIKMRTRVSTYWLGGIGVIMMIAMAIASAIQGSNGDVSADSVMVMATGGVVGAQFCAMLLGVFTITNEYRTGQIRSTFNAVPKRLQSLAAKAAVAAIASFVVTAASIVVSLIIAHVLSGRGLAFGYFSPEGLRMLIGAPLYMAFIAVLSLMVGAILRKSAGAVSIVLLMFWALPGSMVILPPSISGIVAAFLPSTAGAALYGLSSGAGDQVFSAITPQSAFSLPVWGAFLVLVAYVALFAAIASVVTKRRDV</sequence>
<feature type="transmembrane region" description="Helical" evidence="1">
    <location>
        <begin position="167"/>
        <end position="189"/>
    </location>
</feature>
<keyword evidence="1" id="KW-0812">Transmembrane</keyword>
<dbReference type="STRING" id="218140.BPSY_0408"/>
<dbReference type="eggNOG" id="COG3087">
    <property type="taxonomic scope" value="Bacteria"/>
</dbReference>
<organism evidence="2 3">
    <name type="scientific">Bifidobacterium psychraerophilum</name>
    <dbReference type="NCBI Taxonomy" id="218140"/>
    <lineage>
        <taxon>Bacteria</taxon>
        <taxon>Bacillati</taxon>
        <taxon>Actinomycetota</taxon>
        <taxon>Actinomycetes</taxon>
        <taxon>Bifidobacteriales</taxon>
        <taxon>Bifidobacteriaceae</taxon>
        <taxon>Bifidobacterium</taxon>
    </lineage>
</organism>
<keyword evidence="3" id="KW-1185">Reference proteome</keyword>
<feature type="transmembrane region" description="Helical" evidence="1">
    <location>
        <begin position="258"/>
        <end position="279"/>
    </location>
</feature>
<comment type="caution">
    <text evidence="2">The sequence shown here is derived from an EMBL/GenBank/DDBJ whole genome shotgun (WGS) entry which is preliminary data.</text>
</comment>
<dbReference type="AlphaFoldDB" id="A0A087CJ63"/>